<keyword evidence="5 6" id="KW-0472">Membrane</keyword>
<evidence type="ECO:0000313" key="7">
    <source>
        <dbReference type="EMBL" id="MFC5393891.1"/>
    </source>
</evidence>
<keyword evidence="4 6" id="KW-1133">Transmembrane helix</keyword>
<evidence type="ECO:0000256" key="5">
    <source>
        <dbReference type="ARBA" id="ARBA00023136"/>
    </source>
</evidence>
<dbReference type="Proteomes" id="UP001596104">
    <property type="component" value="Unassembled WGS sequence"/>
</dbReference>
<dbReference type="InterPro" id="IPR005171">
    <property type="entry name" value="Cyt_c_oxidase_su4_prok"/>
</dbReference>
<keyword evidence="8" id="KW-1185">Reference proteome</keyword>
<evidence type="ECO:0000256" key="1">
    <source>
        <dbReference type="ARBA" id="ARBA00004651"/>
    </source>
</evidence>
<accession>A0ABW0H9N8</accession>
<organism evidence="7 8">
    <name type="scientific">Bosea vestrisii</name>
    <dbReference type="NCBI Taxonomy" id="151416"/>
    <lineage>
        <taxon>Bacteria</taxon>
        <taxon>Pseudomonadati</taxon>
        <taxon>Pseudomonadota</taxon>
        <taxon>Alphaproteobacteria</taxon>
        <taxon>Hyphomicrobiales</taxon>
        <taxon>Boseaceae</taxon>
        <taxon>Bosea</taxon>
    </lineage>
</organism>
<keyword evidence="3 6" id="KW-0812">Transmembrane</keyword>
<comment type="caution">
    <text evidence="7">The sequence shown here is derived from an EMBL/GenBank/DDBJ whole genome shotgun (WGS) entry which is preliminary data.</text>
</comment>
<reference evidence="8" key="1">
    <citation type="journal article" date="2019" name="Int. J. Syst. Evol. Microbiol.">
        <title>The Global Catalogue of Microorganisms (GCM) 10K type strain sequencing project: providing services to taxonomists for standard genome sequencing and annotation.</title>
        <authorList>
            <consortium name="The Broad Institute Genomics Platform"/>
            <consortium name="The Broad Institute Genome Sequencing Center for Infectious Disease"/>
            <person name="Wu L."/>
            <person name="Ma J."/>
        </authorList>
    </citation>
    <scope>NUCLEOTIDE SEQUENCE [LARGE SCALE GENOMIC DNA]</scope>
    <source>
        <strain evidence="8">CGMCC 1.16326</strain>
    </source>
</reference>
<dbReference type="Pfam" id="PF03626">
    <property type="entry name" value="COX4_pro"/>
    <property type="match status" value="1"/>
</dbReference>
<feature type="transmembrane region" description="Helical" evidence="6">
    <location>
        <begin position="37"/>
        <end position="57"/>
    </location>
</feature>
<protein>
    <submittedName>
        <fullName evidence="7">Cytochrome C oxidase subunit IV family protein</fullName>
    </submittedName>
</protein>
<name>A0ABW0H9N8_9HYPH</name>
<proteinExistence type="predicted"/>
<evidence type="ECO:0000313" key="8">
    <source>
        <dbReference type="Proteomes" id="UP001596104"/>
    </source>
</evidence>
<keyword evidence="2" id="KW-1003">Cell membrane</keyword>
<comment type="subcellular location">
    <subcellularLocation>
        <location evidence="1">Cell membrane</location>
        <topology evidence="1">Multi-pass membrane protein</topology>
    </subcellularLocation>
</comment>
<feature type="transmembrane region" description="Helical" evidence="6">
    <location>
        <begin position="64"/>
        <end position="85"/>
    </location>
</feature>
<evidence type="ECO:0000256" key="6">
    <source>
        <dbReference type="SAM" id="Phobius"/>
    </source>
</evidence>
<evidence type="ECO:0000256" key="3">
    <source>
        <dbReference type="ARBA" id="ARBA00022692"/>
    </source>
</evidence>
<sequence length="87" mass="8786">MQRSLALPLPAVLLVLMLATGASLLAAAMLPAGPRGAAIALLSLVKAALVVLGFMRLHRENSALAAALISYAALLCLLAGLRIALTG</sequence>
<evidence type="ECO:0000256" key="4">
    <source>
        <dbReference type="ARBA" id="ARBA00022989"/>
    </source>
</evidence>
<gene>
    <name evidence="7" type="ORF">ACFPPC_14690</name>
</gene>
<dbReference type="RefSeq" id="WP_152016445.1">
    <property type="nucleotide sequence ID" value="NZ_JBHSLV010000024.1"/>
</dbReference>
<dbReference type="EMBL" id="JBHSLV010000024">
    <property type="protein sequence ID" value="MFC5393891.1"/>
    <property type="molecule type" value="Genomic_DNA"/>
</dbReference>
<evidence type="ECO:0000256" key="2">
    <source>
        <dbReference type="ARBA" id="ARBA00022475"/>
    </source>
</evidence>